<dbReference type="Proteomes" id="UP000327011">
    <property type="component" value="Unassembled WGS sequence"/>
</dbReference>
<dbReference type="SUPFAM" id="SSF48452">
    <property type="entry name" value="TPR-like"/>
    <property type="match status" value="3"/>
</dbReference>
<gene>
    <name evidence="2" type="ORF">F5972_34965</name>
</gene>
<dbReference type="InterPro" id="IPR024983">
    <property type="entry name" value="CHAT_dom"/>
</dbReference>
<proteinExistence type="predicted"/>
<evidence type="ECO:0000313" key="3">
    <source>
        <dbReference type="Proteomes" id="UP000327011"/>
    </source>
</evidence>
<protein>
    <submittedName>
        <fullName evidence="2">CHAT domain-containing protein</fullName>
    </submittedName>
</protein>
<dbReference type="InterPro" id="IPR011990">
    <property type="entry name" value="TPR-like_helical_dom_sf"/>
</dbReference>
<evidence type="ECO:0000259" key="1">
    <source>
        <dbReference type="Pfam" id="PF12770"/>
    </source>
</evidence>
<dbReference type="AlphaFoldDB" id="A0A5J5JRK4"/>
<dbReference type="InterPro" id="IPR019734">
    <property type="entry name" value="TPR_rpt"/>
</dbReference>
<feature type="domain" description="CHAT" evidence="1">
    <location>
        <begin position="605"/>
        <end position="856"/>
    </location>
</feature>
<dbReference type="PANTHER" id="PTHR47691:SF3">
    <property type="entry name" value="HTH-TYPE TRANSCRIPTIONAL REGULATOR RV0890C-RELATED"/>
    <property type="match status" value="1"/>
</dbReference>
<dbReference type="SMART" id="SM00028">
    <property type="entry name" value="TPR"/>
    <property type="match status" value="5"/>
</dbReference>
<dbReference type="Pfam" id="PF12770">
    <property type="entry name" value="CHAT"/>
    <property type="match status" value="1"/>
</dbReference>
<sequence length="858" mass="90917">MVFSRPRKALAGARALLAGRPGPFEASVAHHVLGLFERDFGDLTAALGHLRRARALARRTGSAAREADVLATLGIALVHSGRTRPGLAALEQARARSTGMSAAKILFLRAGALWILGRHHEALDDLRRALPELRRADDTIWTARALTLRATLLLALGSVERADQDFRVAERLWATTDQEHDKVVALENRGRAAFRSGDLPAALGHFDEAARRYLALGTPAFVMEMERCAALMAAGLPREALERADASIDLLDRTGGQPTRRAQLLFTAAGAALAAGDPETAIARVRPAIRLFAAQKREWWETHARLTLCQARFASGRISPSLARDAAALATTLSRLGSPEDVQAFLLAGRAALALGRAGEAAPHLTRAARGRFRGPAFARADGWLAHALRAESEGRPRGVLDACRRGLDVIDEHRLTLGASELRARATARGAELAALAQRVSRRSGDARRLLAWSERWRATALAVPPARSPGDRELLRDVTAFREIASRADAARSAGAPVASLDRERARLEREIRGRTLTMRARGEPGGDRFDAGALLGRLGGTVLAEIAEIDGDLHVLLCGEGRVRGYAAGRIADAAAEVEHLRAGLRRLAYEGAPQRLALVEEAGRRLQDMLFGPAARRLGEGPVVIVPPGRLHGVPWAVLPALRDRVVSVSPSARAWLRAVDLVPPPTGDSASGIVLVRGPGLGSGGGEVPPLARLYGGAAVLEDGGATASAVLKAIDGARLAHIAAHGIFRADSPMFSSLRMADGPLTVYEFERLGRAPHQIILPSCDSGGLQPVGADELLGLAAALLPLGTAGIVAGLVPVHDEAVIPLMLALHAGLSAGRSTAEALRDARREIPDDPLHQATAWSFTAIGAA</sequence>
<evidence type="ECO:0000313" key="2">
    <source>
        <dbReference type="EMBL" id="KAA9373622.1"/>
    </source>
</evidence>
<dbReference type="EMBL" id="VYTZ01000022">
    <property type="protein sequence ID" value="KAA9373622.1"/>
    <property type="molecule type" value="Genomic_DNA"/>
</dbReference>
<name>A0A5J5JRK4_9ACTN</name>
<comment type="caution">
    <text evidence="2">The sequence shown here is derived from an EMBL/GenBank/DDBJ whole genome shotgun (WGS) entry which is preliminary data.</text>
</comment>
<reference evidence="2 3" key="1">
    <citation type="submission" date="2019-09" db="EMBL/GenBank/DDBJ databases">
        <title>Screening of Novel Bioactive Compounds from Soil-Associated.</title>
        <authorList>
            <person name="Gong X."/>
        </authorList>
    </citation>
    <scope>NUCLEOTIDE SEQUENCE [LARGE SCALE GENOMIC DNA]</scope>
    <source>
        <strain evidence="2 3">Gxj-6</strain>
    </source>
</reference>
<dbReference type="Gene3D" id="1.25.40.10">
    <property type="entry name" value="Tetratricopeptide repeat domain"/>
    <property type="match status" value="2"/>
</dbReference>
<keyword evidence="3" id="KW-1185">Reference proteome</keyword>
<organism evidence="2 3">
    <name type="scientific">Microbispora cellulosiformans</name>
    <dbReference type="NCBI Taxonomy" id="2614688"/>
    <lineage>
        <taxon>Bacteria</taxon>
        <taxon>Bacillati</taxon>
        <taxon>Actinomycetota</taxon>
        <taxon>Actinomycetes</taxon>
        <taxon>Streptosporangiales</taxon>
        <taxon>Streptosporangiaceae</taxon>
        <taxon>Microbispora</taxon>
    </lineage>
</organism>
<dbReference type="PANTHER" id="PTHR47691">
    <property type="entry name" value="REGULATOR-RELATED"/>
    <property type="match status" value="1"/>
</dbReference>
<accession>A0A5J5JRK4</accession>